<dbReference type="PANTHER" id="PTHR12904:SF22">
    <property type="entry name" value="ZYG-11 FAMILY MEMBER B, CELL CYCLE REGULATOR"/>
    <property type="match status" value="1"/>
</dbReference>
<evidence type="ECO:0000259" key="2">
    <source>
        <dbReference type="Pfam" id="PF22964"/>
    </source>
</evidence>
<organism evidence="4">
    <name type="scientific">Sipha flava</name>
    <name type="common">yellow sugarcane aphid</name>
    <dbReference type="NCBI Taxonomy" id="143950"/>
    <lineage>
        <taxon>Eukaryota</taxon>
        <taxon>Metazoa</taxon>
        <taxon>Ecdysozoa</taxon>
        <taxon>Arthropoda</taxon>
        <taxon>Hexapoda</taxon>
        <taxon>Insecta</taxon>
        <taxon>Pterygota</taxon>
        <taxon>Neoptera</taxon>
        <taxon>Paraneoptera</taxon>
        <taxon>Hemiptera</taxon>
        <taxon>Sternorrhyncha</taxon>
        <taxon>Aphidomorpha</taxon>
        <taxon>Aphidoidea</taxon>
        <taxon>Aphididae</taxon>
        <taxon>Sipha</taxon>
    </lineage>
</organism>
<dbReference type="InterPro" id="IPR051341">
    <property type="entry name" value="Zyg-11_UBL_adapter"/>
</dbReference>
<dbReference type="InterPro" id="IPR056845">
    <property type="entry name" value="LRR_Zer-1"/>
</dbReference>
<reference evidence="6" key="2">
    <citation type="submission" date="2025-04" db="UniProtKB">
        <authorList>
            <consortium name="RefSeq"/>
        </authorList>
    </citation>
    <scope>IDENTIFICATION</scope>
    <source>
        <tissue evidence="6">Whole body</tissue>
    </source>
</reference>
<dbReference type="Gene3D" id="3.80.10.10">
    <property type="entry name" value="Ribonuclease Inhibitor"/>
    <property type="match status" value="2"/>
</dbReference>
<evidence type="ECO:0000259" key="3">
    <source>
        <dbReference type="Pfam" id="PF25013"/>
    </source>
</evidence>
<reference evidence="4" key="1">
    <citation type="submission" date="2018-04" db="EMBL/GenBank/DDBJ databases">
        <title>Transcriptome assembly of Sipha flava.</title>
        <authorList>
            <person name="Scully E.D."/>
            <person name="Geib S.M."/>
            <person name="Palmer N.A."/>
            <person name="Koch K."/>
            <person name="Bradshaw J."/>
            <person name="Heng-Moss T."/>
            <person name="Sarath G."/>
        </authorList>
    </citation>
    <scope>NUCLEOTIDE SEQUENCE</scope>
</reference>
<dbReference type="AlphaFoldDB" id="A0A2S2R8M5"/>
<dbReference type="EMBL" id="GGMS01017142">
    <property type="protein sequence ID" value="MBY86345.1"/>
    <property type="molecule type" value="Transcribed_RNA"/>
</dbReference>
<protein>
    <submittedName>
        <fullName evidence="4">Protein zyg-11 B</fullName>
    </submittedName>
    <submittedName>
        <fullName evidence="6">Protein zyg-11 homolog B-like</fullName>
    </submittedName>
</protein>
<accession>A0A2S2R8M5</accession>
<dbReference type="SUPFAM" id="SSF52047">
    <property type="entry name" value="RNI-like"/>
    <property type="match status" value="1"/>
</dbReference>
<sequence length="751" mass="85304">MYDNPKTLKDLCINYVCNNIEKVYMAEQISETDLQPSEPEYMFIDNNVYLPMEISEILLTNLSIRNKLNDEILSLFSHKNVYLRNVVLPKTKHLTTKGLRTLKKHKIKKLKVHGLDCTVNELIGSLGEWTTQNLESLSVSNSSFISNSYEVKFCVVVSLSKLKNLRSLDVSNTEFNTKNLSAIVEDLPLLEILDISNTKVDTLLPLEKKKNQLRKLSVYNLKETTMNVIAFSPLKFMTSLTHLDLSSEKQAHPFETFSCDTPWLQFLTDPNWLPNLVSLDISGSDNVGPRIMQDFLTNHKKLRFLGLMHMDDCGLAMFTVPTHPLYNPDLVVTGVVTQEQLLTGLKRYPNRPTYIQKCLYHLFKWTEKYISPKVDIIELILNVMNCLSDSFPVQMAGTACLYNLTKSDLASKIHPSVLAKVVEATLDAMERFPSYNQLQKNTLLTLCSDRILQDVKMDKFRCAKLVLDSLHFFNDVVMNRMSVAICSILAAKISTSETSQLGSNPRYMSKLLSIVCEKLTNQVVDVTMKFTLSALWNLTDESPTTCKVFIDEGGLELYMNILNTFIDDSTVETKVLGLINNIAEVPHLRAMLFKNDIIPTLRRLLQSEQIDVSYFAAGIIAHLACEPGWETFTANGKTEVLEELRYAVKQWVSPEGEMVAYRSFQPFIGLLNSTDTPQVQLWAAWAILHVCTKNAKKYCAMLNKENGVEILQKIALDESVDLEVSELCYHILDLMNEFRSISNPVLPNDTF</sequence>
<dbReference type="Proteomes" id="UP000694846">
    <property type="component" value="Unplaced"/>
</dbReference>
<feature type="domain" description="Zer-1-like leucine-rich repeats region" evidence="3">
    <location>
        <begin position="183"/>
        <end position="284"/>
    </location>
</feature>
<dbReference type="InterPro" id="IPR055142">
    <property type="entry name" value="ZER1-like_C"/>
</dbReference>
<dbReference type="PANTHER" id="PTHR12904">
    <property type="match status" value="1"/>
</dbReference>
<evidence type="ECO:0000313" key="5">
    <source>
        <dbReference type="Proteomes" id="UP000694846"/>
    </source>
</evidence>
<dbReference type="Pfam" id="PF22964">
    <property type="entry name" value="ZER1-like_2nd"/>
    <property type="match status" value="1"/>
</dbReference>
<dbReference type="RefSeq" id="XP_025424633.1">
    <property type="nucleotide sequence ID" value="XM_025568848.1"/>
</dbReference>
<dbReference type="InterPro" id="IPR032675">
    <property type="entry name" value="LRR_dom_sf"/>
</dbReference>
<evidence type="ECO:0000313" key="6">
    <source>
        <dbReference type="RefSeq" id="XP_025424633.1"/>
    </source>
</evidence>
<dbReference type="Pfam" id="PF25013">
    <property type="entry name" value="LRR_Zer-1"/>
    <property type="match status" value="1"/>
</dbReference>
<keyword evidence="5" id="KW-1185">Reference proteome</keyword>
<gene>
    <name evidence="4" type="primary">ZYG11B</name>
    <name evidence="6" type="synonym">LOC112693668</name>
    <name evidence="4" type="ORF">g.97979</name>
</gene>
<name>A0A2S2R8M5_9HEMI</name>
<proteinExistence type="predicted"/>
<dbReference type="GO" id="GO:0031462">
    <property type="term" value="C:Cul2-RING ubiquitin ligase complex"/>
    <property type="evidence" value="ECO:0007669"/>
    <property type="project" value="TreeGrafter"/>
</dbReference>
<dbReference type="InterPro" id="IPR016024">
    <property type="entry name" value="ARM-type_fold"/>
</dbReference>
<evidence type="ECO:0000256" key="1">
    <source>
        <dbReference type="ARBA" id="ARBA00022786"/>
    </source>
</evidence>
<dbReference type="InterPro" id="IPR011989">
    <property type="entry name" value="ARM-like"/>
</dbReference>
<dbReference type="Gene3D" id="1.25.10.10">
    <property type="entry name" value="Leucine-rich Repeat Variant"/>
    <property type="match status" value="1"/>
</dbReference>
<dbReference type="SUPFAM" id="SSF48371">
    <property type="entry name" value="ARM repeat"/>
    <property type="match status" value="1"/>
</dbReference>
<keyword evidence="1" id="KW-0833">Ubl conjugation pathway</keyword>
<feature type="domain" description="Protein zer-1 homolog-like C-terminal" evidence="2">
    <location>
        <begin position="391"/>
        <end position="735"/>
    </location>
</feature>
<dbReference type="OrthoDB" id="5783533at2759"/>
<evidence type="ECO:0000313" key="4">
    <source>
        <dbReference type="EMBL" id="MBY86345.1"/>
    </source>
</evidence>